<evidence type="ECO:0000313" key="1">
    <source>
        <dbReference type="EMBL" id="WAW14614.1"/>
    </source>
</evidence>
<proteinExistence type="predicted"/>
<protein>
    <recommendedName>
        <fullName evidence="4">DUF2577 domain-containing protein</fullName>
    </recommendedName>
</protein>
<name>A0ABY7JPK4_9FIRM</name>
<organism evidence="2 3">
    <name type="scientific">Peptostreptococcus equinus</name>
    <dbReference type="NCBI Taxonomy" id="3003601"/>
    <lineage>
        <taxon>Bacteria</taxon>
        <taxon>Bacillati</taxon>
        <taxon>Bacillota</taxon>
        <taxon>Clostridia</taxon>
        <taxon>Peptostreptococcales</taxon>
        <taxon>Peptostreptococcaceae</taxon>
        <taxon>Peptostreptococcus</taxon>
    </lineage>
</organism>
<evidence type="ECO:0000313" key="3">
    <source>
        <dbReference type="Proteomes" id="UP001164187"/>
    </source>
</evidence>
<dbReference type="Proteomes" id="UP001164187">
    <property type="component" value="Chromosome"/>
</dbReference>
<reference evidence="2" key="1">
    <citation type="submission" date="2022-12" db="EMBL/GenBank/DDBJ databases">
        <title>Peptostreptococcus.</title>
        <authorList>
            <person name="Lee S.H."/>
        </authorList>
    </citation>
    <scope>NUCLEOTIDE SEQUENCE</scope>
    <source>
        <strain evidence="2">CBA3647</strain>
    </source>
</reference>
<dbReference type="EMBL" id="CP114052">
    <property type="protein sequence ID" value="WAW15295.1"/>
    <property type="molecule type" value="Genomic_DNA"/>
</dbReference>
<gene>
    <name evidence="2" type="ORF">O0R46_02250</name>
    <name evidence="1" type="ORF">O0R46_08425</name>
</gene>
<dbReference type="RefSeq" id="WP_269311311.1">
    <property type="nucleotide sequence ID" value="NZ_CP114052.1"/>
</dbReference>
<sequence>MSSINDLIRLIRRISKEEFRPSFFYAEITNISPLRLAFNGLELISEQIMLTNTAKTLITSNNMLKGDTVLIKANYEDDNSIYSVLLVDKVVK</sequence>
<keyword evidence="3" id="KW-1185">Reference proteome</keyword>
<evidence type="ECO:0008006" key="4">
    <source>
        <dbReference type="Google" id="ProtNLM"/>
    </source>
</evidence>
<dbReference type="EMBL" id="CP114052">
    <property type="protein sequence ID" value="WAW14614.1"/>
    <property type="molecule type" value="Genomic_DNA"/>
</dbReference>
<accession>A0ABY7JPK4</accession>
<evidence type="ECO:0000313" key="2">
    <source>
        <dbReference type="EMBL" id="WAW15295.1"/>
    </source>
</evidence>